<proteinExistence type="evidence at transcript level"/>
<dbReference type="OrthoDB" id="1723750at2759"/>
<organism evidence="1">
    <name type="scientific">Hordeum vulgare subsp. vulgare</name>
    <name type="common">Domesticated barley</name>
    <dbReference type="NCBI Taxonomy" id="112509"/>
    <lineage>
        <taxon>Eukaryota</taxon>
        <taxon>Viridiplantae</taxon>
        <taxon>Streptophyta</taxon>
        <taxon>Embryophyta</taxon>
        <taxon>Tracheophyta</taxon>
        <taxon>Spermatophyta</taxon>
        <taxon>Magnoliopsida</taxon>
        <taxon>Liliopsida</taxon>
        <taxon>Poales</taxon>
        <taxon>Poaceae</taxon>
        <taxon>BOP clade</taxon>
        <taxon>Pooideae</taxon>
        <taxon>Triticodae</taxon>
        <taxon>Triticeae</taxon>
        <taxon>Hordeinae</taxon>
        <taxon>Hordeum</taxon>
    </lineage>
</organism>
<dbReference type="KEGG" id="hvg:123451207"/>
<evidence type="ECO:0000313" key="1">
    <source>
        <dbReference type="EMBL" id="BAK04918.1"/>
    </source>
</evidence>
<dbReference type="RefSeq" id="XP_044984151.1">
    <property type="nucleotide sequence ID" value="XM_045128216.1"/>
</dbReference>
<protein>
    <submittedName>
        <fullName evidence="1">Predicted protein</fullName>
    </submittedName>
</protein>
<dbReference type="EMBL" id="AK373721">
    <property type="protein sequence ID" value="BAK04918.1"/>
    <property type="molecule type" value="mRNA"/>
</dbReference>
<accession>F2EC46</accession>
<name>F2EC46_HORVV</name>
<dbReference type="AlphaFoldDB" id="F2EC46"/>
<dbReference type="ExpressionAtlas" id="F2EC46">
    <property type="expression patterns" value="baseline and differential"/>
</dbReference>
<dbReference type="GeneID" id="123451207"/>
<reference evidence="1" key="1">
    <citation type="journal article" date="2011" name="Plant Physiol.">
        <title>Comprehensive sequence analysis of 24,783 barley full-length cDNAs derived from 12 clone libraries.</title>
        <authorList>
            <person name="Matsumoto T."/>
            <person name="Tanaka T."/>
            <person name="Sakai H."/>
            <person name="Amano N."/>
            <person name="Kanamori H."/>
            <person name="Kurita K."/>
            <person name="Kikuta A."/>
            <person name="Kamiya K."/>
            <person name="Yamamoto M."/>
            <person name="Ikawa H."/>
            <person name="Fujii N."/>
            <person name="Hori K."/>
            <person name="Itoh T."/>
            <person name="Sato K."/>
        </authorList>
    </citation>
    <scope>NUCLEOTIDE SEQUENCE</scope>
    <source>
        <tissue evidence="1">Flower</tissue>
    </source>
</reference>
<sequence>MRSPSPSLLLQCLTGLLSHDKAAVHCIDIVPGRDQSCLPSPAAEMVPSQDVHLYKYASNNIEMHGMNIFKGKLSVVDIVGLSRSDLAATKGQGKSNSPTSYIIVLTSTWKGEDLDLSFALGPLKCCQSSLELVNVLKNEICDGLLTFRSKRVLELYIYLMQLSCGYGLPGIFSCLKVSAFSAGSH</sequence>